<keyword evidence="2" id="KW-0472">Membrane</keyword>
<feature type="transmembrane region" description="Helical" evidence="2">
    <location>
        <begin position="56"/>
        <end position="76"/>
    </location>
</feature>
<evidence type="ECO:0000256" key="2">
    <source>
        <dbReference type="SAM" id="Phobius"/>
    </source>
</evidence>
<keyword evidence="4" id="KW-1185">Reference proteome</keyword>
<evidence type="ECO:0000256" key="1">
    <source>
        <dbReference type="SAM" id="MobiDB-lite"/>
    </source>
</evidence>
<reference evidence="3" key="1">
    <citation type="submission" date="2020-04" db="EMBL/GenBank/DDBJ databases">
        <title>Draft genome resource of the tomato pathogen Pseudocercospora fuligena.</title>
        <authorList>
            <person name="Zaccaron A."/>
        </authorList>
    </citation>
    <scope>NUCLEOTIDE SEQUENCE</scope>
    <source>
        <strain evidence="3">PF001</strain>
    </source>
</reference>
<evidence type="ECO:0000313" key="3">
    <source>
        <dbReference type="EMBL" id="KAF7191987.1"/>
    </source>
</evidence>
<proteinExistence type="predicted"/>
<dbReference type="Proteomes" id="UP000660729">
    <property type="component" value="Unassembled WGS sequence"/>
</dbReference>
<accession>A0A8H6RJH9</accession>
<protein>
    <submittedName>
        <fullName evidence="3">Uncharacterized protein</fullName>
    </submittedName>
</protein>
<dbReference type="AlphaFoldDB" id="A0A8H6RJH9"/>
<keyword evidence="2" id="KW-1133">Transmembrane helix</keyword>
<organism evidence="3 4">
    <name type="scientific">Pseudocercospora fuligena</name>
    <dbReference type="NCBI Taxonomy" id="685502"/>
    <lineage>
        <taxon>Eukaryota</taxon>
        <taxon>Fungi</taxon>
        <taxon>Dikarya</taxon>
        <taxon>Ascomycota</taxon>
        <taxon>Pezizomycotina</taxon>
        <taxon>Dothideomycetes</taxon>
        <taxon>Dothideomycetidae</taxon>
        <taxon>Mycosphaerellales</taxon>
        <taxon>Mycosphaerellaceae</taxon>
        <taxon>Pseudocercospora</taxon>
    </lineage>
</organism>
<comment type="caution">
    <text evidence="3">The sequence shown here is derived from an EMBL/GenBank/DDBJ whole genome shotgun (WGS) entry which is preliminary data.</text>
</comment>
<gene>
    <name evidence="3" type="ORF">HII31_06632</name>
</gene>
<evidence type="ECO:0000313" key="4">
    <source>
        <dbReference type="Proteomes" id="UP000660729"/>
    </source>
</evidence>
<feature type="region of interest" description="Disordered" evidence="1">
    <location>
        <begin position="1"/>
        <end position="22"/>
    </location>
</feature>
<dbReference type="OrthoDB" id="5421757at2759"/>
<sequence>MSKKSKKTSFQTPKSQIPTPFVKAPPSLTPFLERLDPSKVHITHIDRHPIPYKKNIFLIPVALNGIIALLLTWRLWIAIPKYWILLQTLLGYITTATVDPTTTTRKQQILILLKRTGMMAFDFLLFRFVGPWPLTFFLEQPANPVSWRWNLGFQKEEVVVRVSRNWNCDDLMAGVKQGEENAFFKTRVLPAIEPVFMQKTGYLMMDESWDLEFEVMCDAHTLVKRGEVKMEDLDKVVLAHMEGVGWLVWKWEGAGDVIEGRRKKVVAFKEKLTAMGKESLFWKWTEIVEEERDRDGGFTPERQQKVALRVQQEFEKNGVDFEEVVKSIGGLDEMPTTT</sequence>
<dbReference type="EMBL" id="JABCIY010000151">
    <property type="protein sequence ID" value="KAF7191987.1"/>
    <property type="molecule type" value="Genomic_DNA"/>
</dbReference>
<feature type="compositionally biased region" description="Polar residues" evidence="1">
    <location>
        <begin position="8"/>
        <end position="18"/>
    </location>
</feature>
<keyword evidence="2" id="KW-0812">Transmembrane</keyword>
<name>A0A8H6RJH9_9PEZI</name>